<comment type="similarity">
    <text evidence="2">Belongs to the IucA/IucC family.</text>
</comment>
<accession>A0ABT2QM90</accession>
<evidence type="ECO:0000313" key="5">
    <source>
        <dbReference type="EMBL" id="MCU5745111.1"/>
    </source>
</evidence>
<dbReference type="RefSeq" id="WP_262853418.1">
    <property type="nucleotide sequence ID" value="NZ_JAOPKZ010000001.1"/>
</dbReference>
<evidence type="ECO:0000256" key="2">
    <source>
        <dbReference type="ARBA" id="ARBA00007832"/>
    </source>
</evidence>
<gene>
    <name evidence="5" type="ORF">N9R04_00060</name>
</gene>
<evidence type="ECO:0000313" key="6">
    <source>
        <dbReference type="Proteomes" id="UP001209553"/>
    </source>
</evidence>
<keyword evidence="6" id="KW-1185">Reference proteome</keyword>
<dbReference type="PANTHER" id="PTHR34384:SF6">
    <property type="entry name" value="STAPHYLOFERRIN B SYNTHASE"/>
    <property type="match status" value="1"/>
</dbReference>
<feature type="domain" description="Aerobactin siderophore biosynthesis IucA/IucC N-terminal" evidence="3">
    <location>
        <begin position="158"/>
        <end position="384"/>
    </location>
</feature>
<dbReference type="Gene3D" id="1.10.510.40">
    <property type="match status" value="1"/>
</dbReference>
<name>A0ABT2QM90_9STAP</name>
<proteinExistence type="inferred from homology"/>
<evidence type="ECO:0000256" key="1">
    <source>
        <dbReference type="ARBA" id="ARBA00004924"/>
    </source>
</evidence>
<dbReference type="InterPro" id="IPR037455">
    <property type="entry name" value="LucA/IucC-like"/>
</dbReference>
<evidence type="ECO:0000259" key="3">
    <source>
        <dbReference type="Pfam" id="PF04183"/>
    </source>
</evidence>
<dbReference type="PANTHER" id="PTHR34384">
    <property type="entry name" value="L-2,3-DIAMINOPROPANOATE--CITRATE LIGASE"/>
    <property type="match status" value="1"/>
</dbReference>
<evidence type="ECO:0000259" key="4">
    <source>
        <dbReference type="Pfam" id="PF06276"/>
    </source>
</evidence>
<dbReference type="InterPro" id="IPR007310">
    <property type="entry name" value="Aerobactin_biosyn_IucA/IucC_N"/>
</dbReference>
<dbReference type="InterPro" id="IPR022770">
    <property type="entry name" value="IucA/IucC-like_C"/>
</dbReference>
<reference evidence="5 6" key="1">
    <citation type="journal article" date="2023" name="Int. J. Syst. Evol. Microbiol.">
        <title>Streptococcus sciuri sp. nov., Staphylococcus marylandisciuri sp. nov. and Staphylococcus americanisciuri sp. nov., isolated from faeces of eastern grey squirrel (Sciurus carolinensis).</title>
        <authorList>
            <person name="Volokhov D.V."/>
            <person name="Zagorodnyaya T.A."/>
            <person name="Furtak V.A."/>
            <person name="Nattanmai G."/>
            <person name="Randall L."/>
            <person name="Jose S."/>
            <person name="Gao Y."/>
            <person name="Eisenberg T."/>
            <person name="Delmonte P."/>
            <person name="Blom J."/>
            <person name="Mitchell K.K."/>
        </authorList>
    </citation>
    <scope>NUCLEOTIDE SEQUENCE [LARGE SCALE GENOMIC DNA]</scope>
    <source>
        <strain evidence="5 6">SQ8-PEA</strain>
    </source>
</reference>
<dbReference type="EMBL" id="JAOPKZ010000001">
    <property type="protein sequence ID" value="MCU5745111.1"/>
    <property type="molecule type" value="Genomic_DNA"/>
</dbReference>
<organism evidence="5 6">
    <name type="scientific">Staphylococcus marylandisciuri</name>
    <dbReference type="NCBI Taxonomy" id="2981529"/>
    <lineage>
        <taxon>Bacteria</taxon>
        <taxon>Bacillati</taxon>
        <taxon>Bacillota</taxon>
        <taxon>Bacilli</taxon>
        <taxon>Bacillales</taxon>
        <taxon>Staphylococcaceae</taxon>
        <taxon>Staphylococcus</taxon>
    </lineage>
</organism>
<comment type="pathway">
    <text evidence="1">Siderophore biosynthesis.</text>
</comment>
<dbReference type="Proteomes" id="UP001209553">
    <property type="component" value="Unassembled WGS sequence"/>
</dbReference>
<sequence>MEDMIWTQGDLSEQYRIINSLIKEQLFHESTLITENNHYINIQYRAHILQIRVKYKGALARYTFSGKIKYRRGHQETVIDNCEELLEVLRTRFDLNIAKDLYDELISSRDGFVMTYRQFESRKSTIQATMKYARLPMALNFIGWLHHMQHTNSLDTLTYSESLGFEGHPTHPLSKTKLSLSEQDIKRYAPEFERVIPLNIMLIRKDVAHASSMRSDEQFILKYVIPDYRYKLRAFIEPLNKDLEDYFVIFVHPWQYHNIIVKRFISWMDQCKLIPTPFTIDSKATLAFRTMSLIDRPYHVKLPVNIQMTSAVRTVGAATTMDGPRLSYQLQELAHSYPNFQIAKEPYGIHAVTKDDDERQLACIIRQKPSFNQQGIALVSASLVNINPIDNRNILESYLEWVGDGVCQRSVEHFIQTYAQQLIRPLIAYIQRYGVALEAHMQNTVVQLGPNYEMGFLIRDIGGARIDLTSLSKVVRDVKLNNQSLIAHDIKEVIQKFQHAIIQNQFGELIHHLAQYDYIDERKLYRIVQETIDQAIDDSRPHAQALRAYLFGQTITVKSLLRMRMEQRVKKYKVIDLDNPIRKEV</sequence>
<feature type="domain" description="Aerobactin siderophore biosynthesis IucA/IucC-like C-terminal" evidence="4">
    <location>
        <begin position="413"/>
        <end position="570"/>
    </location>
</feature>
<dbReference type="Pfam" id="PF06276">
    <property type="entry name" value="FhuF"/>
    <property type="match status" value="1"/>
</dbReference>
<dbReference type="Pfam" id="PF04183">
    <property type="entry name" value="IucA_IucC"/>
    <property type="match status" value="1"/>
</dbReference>
<comment type="caution">
    <text evidence="5">The sequence shown here is derived from an EMBL/GenBank/DDBJ whole genome shotgun (WGS) entry which is preliminary data.</text>
</comment>
<protein>
    <submittedName>
        <fullName evidence="5">Siderophore synthetase</fullName>
    </submittedName>
</protein>